<evidence type="ECO:0000256" key="1">
    <source>
        <dbReference type="ARBA" id="ARBA00023015"/>
    </source>
</evidence>
<keyword evidence="4" id="KW-0175">Coiled coil</keyword>
<dbReference type="InterPro" id="IPR036388">
    <property type="entry name" value="WH-like_DNA-bd_sf"/>
</dbReference>
<evidence type="ECO:0000313" key="6">
    <source>
        <dbReference type="EMBL" id="OWV32460.1"/>
    </source>
</evidence>
<keyword evidence="3" id="KW-0804">Transcription</keyword>
<dbReference type="SMART" id="SM00347">
    <property type="entry name" value="HTH_MARR"/>
    <property type="match status" value="1"/>
</dbReference>
<dbReference type="InterPro" id="IPR000835">
    <property type="entry name" value="HTH_MarR-typ"/>
</dbReference>
<dbReference type="SUPFAM" id="SSF46785">
    <property type="entry name" value="Winged helix' DNA-binding domain"/>
    <property type="match status" value="1"/>
</dbReference>
<dbReference type="STRING" id="1234595.C725_3035"/>
<accession>A0A219B299</accession>
<dbReference type="Gene3D" id="1.10.10.10">
    <property type="entry name" value="Winged helix-like DNA-binding domain superfamily/Winged helix DNA-binding domain"/>
    <property type="match status" value="1"/>
</dbReference>
<evidence type="ECO:0000256" key="3">
    <source>
        <dbReference type="ARBA" id="ARBA00023163"/>
    </source>
</evidence>
<gene>
    <name evidence="6" type="ORF">B5C34_02645</name>
</gene>
<comment type="caution">
    <text evidence="6">The sequence shown here is derived from an EMBL/GenBank/DDBJ whole genome shotgun (WGS) entry which is preliminary data.</text>
</comment>
<feature type="coiled-coil region" evidence="4">
    <location>
        <begin position="134"/>
        <end position="161"/>
    </location>
</feature>
<feature type="domain" description="HTH marR-type" evidence="5">
    <location>
        <begin position="21"/>
        <end position="153"/>
    </location>
</feature>
<dbReference type="AlphaFoldDB" id="A0A219B299"/>
<keyword evidence="2" id="KW-0238">DNA-binding</keyword>
<evidence type="ECO:0000256" key="2">
    <source>
        <dbReference type="ARBA" id="ARBA00023125"/>
    </source>
</evidence>
<keyword evidence="1" id="KW-0805">Transcription regulation</keyword>
<evidence type="ECO:0000259" key="5">
    <source>
        <dbReference type="PROSITE" id="PS50995"/>
    </source>
</evidence>
<dbReference type="InterPro" id="IPR036390">
    <property type="entry name" value="WH_DNA-bd_sf"/>
</dbReference>
<dbReference type="PANTHER" id="PTHR42756">
    <property type="entry name" value="TRANSCRIPTIONAL REGULATOR, MARR"/>
    <property type="match status" value="1"/>
</dbReference>
<dbReference type="GO" id="GO:0003700">
    <property type="term" value="F:DNA-binding transcription factor activity"/>
    <property type="evidence" value="ECO:0007669"/>
    <property type="project" value="InterPro"/>
</dbReference>
<dbReference type="GO" id="GO:0003677">
    <property type="term" value="F:DNA binding"/>
    <property type="evidence" value="ECO:0007669"/>
    <property type="project" value="UniProtKB-KW"/>
</dbReference>
<dbReference type="OrthoDB" id="582199at2"/>
<evidence type="ECO:0000313" key="7">
    <source>
        <dbReference type="Proteomes" id="UP000198462"/>
    </source>
</evidence>
<reference evidence="7" key="1">
    <citation type="submission" date="2017-05" db="EMBL/GenBank/DDBJ databases">
        <authorList>
            <person name="Lin X."/>
        </authorList>
    </citation>
    <scope>NUCLEOTIDE SEQUENCE [LARGE SCALE GENOMIC DNA]</scope>
    <source>
        <strain evidence="7">JLT2012</strain>
    </source>
</reference>
<dbReference type="PROSITE" id="PS50995">
    <property type="entry name" value="HTH_MARR_2"/>
    <property type="match status" value="1"/>
</dbReference>
<sequence>MDEKPDTMSRSQRRQKVITDDDRILYLMDEISRGARRVYDARVARIGLNQTQWRIIGQLLRDPALTQAEIAKKLELESATIGQAVAGLCARGLMKRLRAETDRRAWQLILTEQLDDLLPELRGSADRLHGLLWRDIAADEKQTLQQTLERVSENLDQLRAEAE</sequence>
<dbReference type="PRINTS" id="PR00598">
    <property type="entry name" value="HTHMARR"/>
</dbReference>
<evidence type="ECO:0000256" key="4">
    <source>
        <dbReference type="SAM" id="Coils"/>
    </source>
</evidence>
<dbReference type="RefSeq" id="WP_088711256.1">
    <property type="nucleotide sequence ID" value="NZ_NFZT01000001.1"/>
</dbReference>
<keyword evidence="7" id="KW-1185">Reference proteome</keyword>
<dbReference type="PANTHER" id="PTHR42756:SF1">
    <property type="entry name" value="TRANSCRIPTIONAL REPRESSOR OF EMRAB OPERON"/>
    <property type="match status" value="1"/>
</dbReference>
<dbReference type="Pfam" id="PF12802">
    <property type="entry name" value="MarR_2"/>
    <property type="match status" value="1"/>
</dbReference>
<proteinExistence type="predicted"/>
<dbReference type="EMBL" id="NFZT01000001">
    <property type="protein sequence ID" value="OWV32460.1"/>
    <property type="molecule type" value="Genomic_DNA"/>
</dbReference>
<protein>
    <recommendedName>
        <fullName evidence="5">HTH marR-type domain-containing protein</fullName>
    </recommendedName>
</protein>
<name>A0A219B299_9SPHN</name>
<dbReference type="Proteomes" id="UP000198462">
    <property type="component" value="Unassembled WGS sequence"/>
</dbReference>
<organism evidence="6 7">
    <name type="scientific">Pacificimonas flava</name>
    <dbReference type="NCBI Taxonomy" id="1234595"/>
    <lineage>
        <taxon>Bacteria</taxon>
        <taxon>Pseudomonadati</taxon>
        <taxon>Pseudomonadota</taxon>
        <taxon>Alphaproteobacteria</taxon>
        <taxon>Sphingomonadales</taxon>
        <taxon>Sphingosinicellaceae</taxon>
        <taxon>Pacificimonas</taxon>
    </lineage>
</organism>